<dbReference type="Gene3D" id="3.40.50.150">
    <property type="entry name" value="Vaccinia Virus protein VP39"/>
    <property type="match status" value="1"/>
</dbReference>
<dbReference type="Pfam" id="PF08241">
    <property type="entry name" value="Methyltransf_11"/>
    <property type="match status" value="1"/>
</dbReference>
<dbReference type="InterPro" id="IPR029063">
    <property type="entry name" value="SAM-dependent_MTases_sf"/>
</dbReference>
<dbReference type="PANTHER" id="PTHR43861:SF1">
    <property type="entry name" value="TRANS-ACONITATE 2-METHYLTRANSFERASE"/>
    <property type="match status" value="1"/>
</dbReference>
<dbReference type="RefSeq" id="WP_150803442.1">
    <property type="nucleotide sequence ID" value="NZ_CABVHY010000008.1"/>
</dbReference>
<accession>A0A5E7BKB8</accession>
<organism evidence="2 3">
    <name type="scientific">Pseudomonas fluorescens</name>
    <dbReference type="NCBI Taxonomy" id="294"/>
    <lineage>
        <taxon>Bacteria</taxon>
        <taxon>Pseudomonadati</taxon>
        <taxon>Pseudomonadota</taxon>
        <taxon>Gammaproteobacteria</taxon>
        <taxon>Pseudomonadales</taxon>
        <taxon>Pseudomonadaceae</taxon>
        <taxon>Pseudomonas</taxon>
    </lineage>
</organism>
<dbReference type="SUPFAM" id="SSF53335">
    <property type="entry name" value="S-adenosyl-L-methionine-dependent methyltransferases"/>
    <property type="match status" value="1"/>
</dbReference>
<proteinExistence type="predicted"/>
<evidence type="ECO:0000313" key="2">
    <source>
        <dbReference type="EMBL" id="VVN91840.1"/>
    </source>
</evidence>
<dbReference type="AlphaFoldDB" id="A0A5E7BKB8"/>
<reference evidence="2 3" key="1">
    <citation type="submission" date="2019-09" db="EMBL/GenBank/DDBJ databases">
        <authorList>
            <person name="Chandra G."/>
            <person name="Truman W A."/>
        </authorList>
    </citation>
    <scope>NUCLEOTIDE SEQUENCE [LARGE SCALE GENOMIC DNA]</scope>
    <source>
        <strain evidence="2">PS723</strain>
    </source>
</reference>
<evidence type="ECO:0000313" key="3">
    <source>
        <dbReference type="Proteomes" id="UP000379480"/>
    </source>
</evidence>
<dbReference type="InterPro" id="IPR013216">
    <property type="entry name" value="Methyltransf_11"/>
</dbReference>
<feature type="domain" description="Methyltransferase type 11" evidence="1">
    <location>
        <begin position="64"/>
        <end position="161"/>
    </location>
</feature>
<dbReference type="PANTHER" id="PTHR43861">
    <property type="entry name" value="TRANS-ACONITATE 2-METHYLTRANSFERASE-RELATED"/>
    <property type="match status" value="1"/>
</dbReference>
<dbReference type="GO" id="GO:0008757">
    <property type="term" value="F:S-adenosylmethionine-dependent methyltransferase activity"/>
    <property type="evidence" value="ECO:0007669"/>
    <property type="project" value="InterPro"/>
</dbReference>
<protein>
    <recommendedName>
        <fullName evidence="1">Methyltransferase type 11 domain-containing protein</fullName>
    </recommendedName>
</protein>
<dbReference type="EMBL" id="CABVHY010000008">
    <property type="protein sequence ID" value="VVN91840.1"/>
    <property type="molecule type" value="Genomic_DNA"/>
</dbReference>
<gene>
    <name evidence="2" type="ORF">PS723_01933</name>
</gene>
<name>A0A5E7BKB8_PSEFL</name>
<sequence>MELPDKTVIAGNRDAWNDSARHHKDTEGWHTLVNSVGHADFSCLDQTITSLLLSVGITGKDVVQLGCNNGRESLSLFGLGARSVVGIDQSSAFLDQGRELASHSPHEPEFVEADIHCLPPALHERFDVALITIGVLGWMPDISGFFSHVAKTLKTGGTLVIYETHPYLEMFDPETDDPFKLDSSYFRAEPFVQEQAIVYAGTVEGKSPASYWFVHTMSDIISALINAGLQIAHFKEYPHCNREELYERYEQQPAQLPLCYTLTAIKRQA</sequence>
<dbReference type="Proteomes" id="UP000379480">
    <property type="component" value="Unassembled WGS sequence"/>
</dbReference>
<dbReference type="OrthoDB" id="8385759at2"/>
<dbReference type="CDD" id="cd02440">
    <property type="entry name" value="AdoMet_MTases"/>
    <property type="match status" value="1"/>
</dbReference>
<evidence type="ECO:0000259" key="1">
    <source>
        <dbReference type="Pfam" id="PF08241"/>
    </source>
</evidence>